<dbReference type="RefSeq" id="WP_248254484.1">
    <property type="nucleotide sequence ID" value="NZ_JAIWJX010000002.1"/>
</dbReference>
<evidence type="ECO:0000256" key="2">
    <source>
        <dbReference type="SAM" id="SignalP"/>
    </source>
</evidence>
<comment type="caution">
    <text evidence="3">The sequence shown here is derived from an EMBL/GenBank/DDBJ whole genome shotgun (WGS) entry which is preliminary data.</text>
</comment>
<reference evidence="3" key="1">
    <citation type="submission" date="2021-09" db="EMBL/GenBank/DDBJ databases">
        <title>Genome analysis of Fictibacillus sp. KIGAM418 isolated from marine sediment.</title>
        <authorList>
            <person name="Seo M.-J."/>
            <person name="Cho E.-S."/>
            <person name="Hwang C.Y."/>
        </authorList>
    </citation>
    <scope>NUCLEOTIDE SEQUENCE</scope>
    <source>
        <strain evidence="3">KIGAM418</strain>
    </source>
</reference>
<organism evidence="3 4">
    <name type="scientific">Fictibacillus marinisediminis</name>
    <dbReference type="NCBI Taxonomy" id="2878389"/>
    <lineage>
        <taxon>Bacteria</taxon>
        <taxon>Bacillati</taxon>
        <taxon>Bacillota</taxon>
        <taxon>Bacilli</taxon>
        <taxon>Bacillales</taxon>
        <taxon>Fictibacillaceae</taxon>
        <taxon>Fictibacillus</taxon>
    </lineage>
</organism>
<accession>A0A9X2BJ42</accession>
<dbReference type="AlphaFoldDB" id="A0A9X2BJ42"/>
<feature type="coiled-coil region" evidence="1">
    <location>
        <begin position="100"/>
        <end position="134"/>
    </location>
</feature>
<keyword evidence="4" id="KW-1185">Reference proteome</keyword>
<feature type="signal peptide" evidence="2">
    <location>
        <begin position="1"/>
        <end position="24"/>
    </location>
</feature>
<sequence>MKRVMILATALCLSIGLFTGLVHANAAGTNGGQPKTHMHRDHMWKELAPYKDKLHEKNRLKIQYYELKQEALLKKDTILRLHTGNGKPGAWHQNQNHQAMKKICHEMKALRDKAKTEKKNLKAAIKAKDKAKIETHFDQMLLIQKQVNQKLAERNAVLDSMIKEMK</sequence>
<keyword evidence="1" id="KW-0175">Coiled coil</keyword>
<dbReference type="Proteomes" id="UP001139011">
    <property type="component" value="Unassembled WGS sequence"/>
</dbReference>
<feature type="chain" id="PRO_5040830991" description="DUF5082 domain-containing protein" evidence="2">
    <location>
        <begin position="25"/>
        <end position="166"/>
    </location>
</feature>
<dbReference type="EMBL" id="JAIWJX010000002">
    <property type="protein sequence ID" value="MCK6259303.1"/>
    <property type="molecule type" value="Genomic_DNA"/>
</dbReference>
<gene>
    <name evidence="3" type="ORF">LCY76_22265</name>
</gene>
<keyword evidence="2" id="KW-0732">Signal</keyword>
<protein>
    <recommendedName>
        <fullName evidence="5">DUF5082 domain-containing protein</fullName>
    </recommendedName>
</protein>
<name>A0A9X2BJ42_9BACL</name>
<evidence type="ECO:0000313" key="4">
    <source>
        <dbReference type="Proteomes" id="UP001139011"/>
    </source>
</evidence>
<evidence type="ECO:0000313" key="3">
    <source>
        <dbReference type="EMBL" id="MCK6259303.1"/>
    </source>
</evidence>
<evidence type="ECO:0008006" key="5">
    <source>
        <dbReference type="Google" id="ProtNLM"/>
    </source>
</evidence>
<proteinExistence type="predicted"/>
<evidence type="ECO:0000256" key="1">
    <source>
        <dbReference type="SAM" id="Coils"/>
    </source>
</evidence>